<reference evidence="1 2" key="1">
    <citation type="submission" date="2013-04" db="EMBL/GenBank/DDBJ databases">
        <authorList>
            <person name="Harkins D.M."/>
            <person name="Durkin A.S."/>
            <person name="Brinkac L.M."/>
            <person name="Haft D.H."/>
            <person name="Selengut J.D."/>
            <person name="Sanka R."/>
            <person name="DePew J."/>
            <person name="Purushe J."/>
            <person name="Chanthongthip A."/>
            <person name="Lattana O."/>
            <person name="Phetsouvanh R."/>
            <person name="Newton P.N."/>
            <person name="Vinetz J.M."/>
            <person name="Sutton G.G."/>
            <person name="Nierman W.C."/>
            <person name="Fouts D.E."/>
        </authorList>
    </citation>
    <scope>NUCLEOTIDE SEQUENCE [LARGE SCALE GENOMIC DNA]</scope>
    <source>
        <strain evidence="1 2">UI 09931</strain>
    </source>
</reference>
<dbReference type="AlphaFoldDB" id="A0AAV3JAS9"/>
<name>A0AAV3JAS9_LEPBO</name>
<accession>A0AAV3JAS9</accession>
<proteinExistence type="predicted"/>
<evidence type="ECO:0000313" key="2">
    <source>
        <dbReference type="Proteomes" id="UP000014570"/>
    </source>
</evidence>
<organism evidence="1 2">
    <name type="scientific">Leptospira borgpetersenii serovar Javanica str. UI 09931</name>
    <dbReference type="NCBI Taxonomy" id="1049767"/>
    <lineage>
        <taxon>Bacteria</taxon>
        <taxon>Pseudomonadati</taxon>
        <taxon>Spirochaetota</taxon>
        <taxon>Spirochaetia</taxon>
        <taxon>Leptospirales</taxon>
        <taxon>Leptospiraceae</taxon>
        <taxon>Leptospira</taxon>
    </lineage>
</organism>
<dbReference type="EMBL" id="AHNP02000007">
    <property type="protein sequence ID" value="EPG57349.1"/>
    <property type="molecule type" value="Genomic_DNA"/>
</dbReference>
<dbReference type="Proteomes" id="UP000014570">
    <property type="component" value="Unassembled WGS sequence"/>
</dbReference>
<gene>
    <name evidence="1" type="ORF">LEP1GSC103_2332</name>
</gene>
<comment type="caution">
    <text evidence="1">The sequence shown here is derived from an EMBL/GenBank/DDBJ whole genome shotgun (WGS) entry which is preliminary data.</text>
</comment>
<protein>
    <submittedName>
        <fullName evidence="1">Uncharacterized protein</fullName>
    </submittedName>
</protein>
<sequence>MNHLHYSEFNGSVLLKTSLRMGSYFSFDLGKKSKFPSFFHI</sequence>
<evidence type="ECO:0000313" key="1">
    <source>
        <dbReference type="EMBL" id="EPG57349.1"/>
    </source>
</evidence>